<keyword evidence="4" id="KW-1185">Reference proteome</keyword>
<organism evidence="3 4">
    <name type="scientific">Mycena albidolilacea</name>
    <dbReference type="NCBI Taxonomy" id="1033008"/>
    <lineage>
        <taxon>Eukaryota</taxon>
        <taxon>Fungi</taxon>
        <taxon>Dikarya</taxon>
        <taxon>Basidiomycota</taxon>
        <taxon>Agaricomycotina</taxon>
        <taxon>Agaricomycetes</taxon>
        <taxon>Agaricomycetidae</taxon>
        <taxon>Agaricales</taxon>
        <taxon>Marasmiineae</taxon>
        <taxon>Mycenaceae</taxon>
        <taxon>Mycena</taxon>
    </lineage>
</organism>
<evidence type="ECO:0000313" key="3">
    <source>
        <dbReference type="EMBL" id="KAJ7342996.1"/>
    </source>
</evidence>
<dbReference type="EMBL" id="JARIHO010000024">
    <property type="protein sequence ID" value="KAJ7342996.1"/>
    <property type="molecule type" value="Genomic_DNA"/>
</dbReference>
<sequence length="601" mass="64901">MRFFSVVHVVRVLDHVVSYCPCSGGGSEQEQQEEGEGEEEGWPPARHVDGELVSVLLLFSFFERGAGIGGAAGIWRQARACIGTGGTCFACSGGHSESVASLHLAPPLWRCDVPELERTGRRVAGWTGVRWMDVDCARRPYPHIHETIRSPMRGLFLRAWVCRGQVWWKGEGGKGWGVQSQQKGRGAGAGAGAGAGWVWCLDAGGAASEGADASGGTAVEVEIWGAGEMTWGRSDDETAYRQSREGLRALLWNEWFWCGCYWRASEGPDAAAEERGGESHDGVRKTRRSSFVSRVSSYRRVERERGARSGVGRREKVVGSPRTIPVQAADAVRVCTALLKGEHKYELEFAGSPRAIPALWAGKGRVAVAVKDAHGADDGARGKARVVFGSDVYAGVVAAECIGFTYPLFLSTIYWQILSVDINTSIDLCSSTCMPRWDDNALKNWTYEHRHLASMQYASAYREEPSGKASSHHSPRLSHSEATSSILARDAGGQPHGDSSPGPSVARDPAAAQNGAMENTAQLPPPGHIRQYAESQSSSRHGMPSSPSAEHDQTAPNARGDAIGNGPGPRGADIRDPFPHTQFGLKQSKHKVHRCSENIDH</sequence>
<dbReference type="AlphaFoldDB" id="A0AAD6ZWK2"/>
<evidence type="ECO:0000313" key="4">
    <source>
        <dbReference type="Proteomes" id="UP001218218"/>
    </source>
</evidence>
<keyword evidence="2" id="KW-0732">Signal</keyword>
<accession>A0AAD6ZWK2</accession>
<feature type="chain" id="PRO_5042141833" evidence="2">
    <location>
        <begin position="19"/>
        <end position="601"/>
    </location>
</feature>
<feature type="region of interest" description="Disordered" evidence="1">
    <location>
        <begin position="463"/>
        <end position="482"/>
    </location>
</feature>
<comment type="caution">
    <text evidence="3">The sequence shown here is derived from an EMBL/GenBank/DDBJ whole genome shotgun (WGS) entry which is preliminary data.</text>
</comment>
<feature type="compositionally biased region" description="Acidic residues" evidence="1">
    <location>
        <begin position="30"/>
        <end position="41"/>
    </location>
</feature>
<feature type="compositionally biased region" description="Low complexity" evidence="1">
    <location>
        <begin position="535"/>
        <end position="548"/>
    </location>
</feature>
<proteinExistence type="predicted"/>
<name>A0AAD6ZWK2_9AGAR</name>
<dbReference type="Proteomes" id="UP001218218">
    <property type="component" value="Unassembled WGS sequence"/>
</dbReference>
<feature type="region of interest" description="Disordered" evidence="1">
    <location>
        <begin position="23"/>
        <end position="44"/>
    </location>
</feature>
<protein>
    <submittedName>
        <fullName evidence="3">Uncharacterized protein</fullName>
    </submittedName>
</protein>
<evidence type="ECO:0000256" key="1">
    <source>
        <dbReference type="SAM" id="MobiDB-lite"/>
    </source>
</evidence>
<reference evidence="3" key="1">
    <citation type="submission" date="2023-03" db="EMBL/GenBank/DDBJ databases">
        <title>Massive genome expansion in bonnet fungi (Mycena s.s.) driven by repeated elements and novel gene families across ecological guilds.</title>
        <authorList>
            <consortium name="Lawrence Berkeley National Laboratory"/>
            <person name="Harder C.B."/>
            <person name="Miyauchi S."/>
            <person name="Viragh M."/>
            <person name="Kuo A."/>
            <person name="Thoen E."/>
            <person name="Andreopoulos B."/>
            <person name="Lu D."/>
            <person name="Skrede I."/>
            <person name="Drula E."/>
            <person name="Henrissat B."/>
            <person name="Morin E."/>
            <person name="Kohler A."/>
            <person name="Barry K."/>
            <person name="LaButti K."/>
            <person name="Morin E."/>
            <person name="Salamov A."/>
            <person name="Lipzen A."/>
            <person name="Mereny Z."/>
            <person name="Hegedus B."/>
            <person name="Baldrian P."/>
            <person name="Stursova M."/>
            <person name="Weitz H."/>
            <person name="Taylor A."/>
            <person name="Grigoriev I.V."/>
            <person name="Nagy L.G."/>
            <person name="Martin F."/>
            <person name="Kauserud H."/>
        </authorList>
    </citation>
    <scope>NUCLEOTIDE SEQUENCE</scope>
    <source>
        <strain evidence="3">CBHHK002</strain>
    </source>
</reference>
<evidence type="ECO:0000256" key="2">
    <source>
        <dbReference type="SAM" id="SignalP"/>
    </source>
</evidence>
<gene>
    <name evidence="3" type="ORF">DFH08DRAFT_811324</name>
</gene>
<feature type="region of interest" description="Disordered" evidence="1">
    <location>
        <begin position="489"/>
        <end position="601"/>
    </location>
</feature>
<feature type="signal peptide" evidence="2">
    <location>
        <begin position="1"/>
        <end position="18"/>
    </location>
</feature>